<dbReference type="EMBL" id="AP019769">
    <property type="protein sequence ID" value="BBL45636.1"/>
    <property type="molecule type" value="Genomic_DNA"/>
</dbReference>
<sequence length="137" mass="16467">MQYKILIDSNVFFIPFYYNYDIIEELKLFLNRKDINYVGLYTLRKNIIEIEDKLKSTRSEKSKKLYKLVLDYINKNNINIIETNKNNEKTDRLIVNISLSGDFIVCTQDKNLRYILRKLKVPVIFYSNKELHIIYGN</sequence>
<evidence type="ECO:0000313" key="2">
    <source>
        <dbReference type="EMBL" id="BBL45636.1"/>
    </source>
</evidence>
<dbReference type="Proteomes" id="UP001055553">
    <property type="component" value="Chromosome"/>
</dbReference>
<evidence type="ECO:0000259" key="1">
    <source>
        <dbReference type="Pfam" id="PF18477"/>
    </source>
</evidence>
<dbReference type="GeneID" id="74568425"/>
<dbReference type="InterPro" id="IPR041120">
    <property type="entry name" value="PIN_9"/>
</dbReference>
<dbReference type="AlphaFoldDB" id="A0A915SSV9"/>
<name>A0A915SSV9_9ARCH</name>
<dbReference type="Pfam" id="PF18477">
    <property type="entry name" value="PIN_9"/>
    <property type="match status" value="1"/>
</dbReference>
<dbReference type="Gene3D" id="3.40.50.1010">
    <property type="entry name" value="5'-nuclease"/>
    <property type="match status" value="1"/>
</dbReference>
<protein>
    <recommendedName>
        <fullName evidence="1">VapC9 PIN-like domain-containing protein</fullName>
    </recommendedName>
</protein>
<evidence type="ECO:0000313" key="3">
    <source>
        <dbReference type="Proteomes" id="UP001055553"/>
    </source>
</evidence>
<dbReference type="InterPro" id="IPR029060">
    <property type="entry name" value="PIN-like_dom_sf"/>
</dbReference>
<dbReference type="KEGG" id="naer:MJ1_0478"/>
<accession>A0A915SSV9</accession>
<dbReference type="RefSeq" id="WP_258392951.1">
    <property type="nucleotide sequence ID" value="NZ_AP019769.1"/>
</dbReference>
<reference evidence="3" key="1">
    <citation type="journal article" date="2022" name="Int. J. Syst. Evol. Microbiol.">
        <title>Nanobdella aerobiophila gen. nov., sp. nov., a thermoacidophilic, obligate ectosymbiotic archaeon, and proposal of Nanobdellaceae fam. nov., Nanobdellales ord. nov. and Nanobdellia class. nov.</title>
        <authorList>
            <person name="Kato S."/>
            <person name="Ogasawara A."/>
            <person name="Itoh T."/>
            <person name="Sakai H.D."/>
            <person name="Shimizu M."/>
            <person name="Yuki M."/>
            <person name="Kaneko M."/>
            <person name="Takashina T."/>
            <person name="Ohkuma M."/>
        </authorList>
    </citation>
    <scope>NUCLEOTIDE SEQUENCE [LARGE SCALE GENOMIC DNA]</scope>
    <source>
        <strain evidence="3">MJ1</strain>
    </source>
</reference>
<proteinExistence type="predicted"/>
<gene>
    <name evidence="2" type="ORF">MJ1_0478</name>
</gene>
<dbReference type="SUPFAM" id="SSF88723">
    <property type="entry name" value="PIN domain-like"/>
    <property type="match status" value="1"/>
</dbReference>
<feature type="domain" description="VapC9 PIN-like" evidence="1">
    <location>
        <begin position="5"/>
        <end position="125"/>
    </location>
</feature>
<organism evidence="2 3">
    <name type="scientific">Nanobdella aerobiophila</name>
    <dbReference type="NCBI Taxonomy" id="2586965"/>
    <lineage>
        <taxon>Archaea</taxon>
        <taxon>Nanobdellota</taxon>
        <taxon>Nanobdellia</taxon>
        <taxon>Nanobdellales</taxon>
        <taxon>Nanobdellaceae</taxon>
        <taxon>Nanobdella</taxon>
    </lineage>
</organism>
<keyword evidence="3" id="KW-1185">Reference proteome</keyword>